<evidence type="ECO:0000259" key="4">
    <source>
        <dbReference type="Pfam" id="PF18202"/>
    </source>
</evidence>
<dbReference type="NCBIfam" id="TIGR01167">
    <property type="entry name" value="LPXTG_anchor"/>
    <property type="match status" value="1"/>
</dbReference>
<feature type="domain" description="T-Q ester bond containing" evidence="4">
    <location>
        <begin position="933"/>
        <end position="1005"/>
    </location>
</feature>
<reference evidence="5 6" key="1">
    <citation type="submission" date="2013-02" db="EMBL/GenBank/DDBJ databases">
        <title>The Genome Sequence of Enterococcus pallens BAA-351.</title>
        <authorList>
            <consortium name="The Broad Institute Genome Sequencing Platform"/>
            <consortium name="The Broad Institute Genome Sequencing Center for Infectious Disease"/>
            <person name="Earl A.M."/>
            <person name="Gilmore M.S."/>
            <person name="Lebreton F."/>
            <person name="Walker B."/>
            <person name="Young S.K."/>
            <person name="Zeng Q."/>
            <person name="Gargeya S."/>
            <person name="Fitzgerald M."/>
            <person name="Haas B."/>
            <person name="Abouelleil A."/>
            <person name="Alvarado L."/>
            <person name="Arachchi H.M."/>
            <person name="Berlin A.M."/>
            <person name="Chapman S.B."/>
            <person name="Dewar J."/>
            <person name="Goldberg J."/>
            <person name="Griggs A."/>
            <person name="Gujja S."/>
            <person name="Hansen M."/>
            <person name="Howarth C."/>
            <person name="Imamovic A."/>
            <person name="Larimer J."/>
            <person name="McCowan C."/>
            <person name="Murphy C."/>
            <person name="Neiman D."/>
            <person name="Pearson M."/>
            <person name="Priest M."/>
            <person name="Roberts A."/>
            <person name="Saif S."/>
            <person name="Shea T."/>
            <person name="Sisk P."/>
            <person name="Sykes S."/>
            <person name="Wortman J."/>
            <person name="Nusbaum C."/>
            <person name="Birren B."/>
        </authorList>
    </citation>
    <scope>NUCLEOTIDE SEQUENCE [LARGE SCALE GENOMIC DNA]</scope>
    <source>
        <strain evidence="5 6">ATCC BAA-351</strain>
    </source>
</reference>
<dbReference type="STRING" id="160454.RV10_GL003750"/>
<accession>R2PNZ3</accession>
<dbReference type="OrthoDB" id="2216808at2"/>
<dbReference type="AlphaFoldDB" id="R2PNZ3"/>
<dbReference type="Proteomes" id="UP000013782">
    <property type="component" value="Unassembled WGS sequence"/>
</dbReference>
<evidence type="ECO:0000256" key="3">
    <source>
        <dbReference type="SAM" id="SignalP"/>
    </source>
</evidence>
<comment type="caution">
    <text evidence="5">The sequence shown here is derived from an EMBL/GenBank/DDBJ whole genome shotgun (WGS) entry which is preliminary data.</text>
</comment>
<dbReference type="Gene3D" id="2.60.40.10">
    <property type="entry name" value="Immunoglobulins"/>
    <property type="match status" value="2"/>
</dbReference>
<name>R2PNZ3_9ENTE</name>
<evidence type="ECO:0000256" key="2">
    <source>
        <dbReference type="SAM" id="Phobius"/>
    </source>
</evidence>
<keyword evidence="3" id="KW-0732">Signal</keyword>
<dbReference type="InterPro" id="IPR013783">
    <property type="entry name" value="Ig-like_fold"/>
</dbReference>
<proteinExistence type="predicted"/>
<gene>
    <name evidence="5" type="ORF">UAU_05278</name>
</gene>
<feature type="compositionally biased region" description="Basic and acidic residues" evidence="1">
    <location>
        <begin position="893"/>
        <end position="942"/>
    </location>
</feature>
<feature type="transmembrane region" description="Helical" evidence="2">
    <location>
        <begin position="1160"/>
        <end position="1179"/>
    </location>
</feature>
<dbReference type="Pfam" id="PF18202">
    <property type="entry name" value="TQ"/>
    <property type="match status" value="4"/>
</dbReference>
<keyword evidence="2" id="KW-1133">Transmembrane helix</keyword>
<dbReference type="HOGENOM" id="CLU_272117_0_0_9"/>
<keyword evidence="2" id="KW-0812">Transmembrane</keyword>
<feature type="region of interest" description="Disordered" evidence="1">
    <location>
        <begin position="32"/>
        <end position="105"/>
    </location>
</feature>
<keyword evidence="2" id="KW-0472">Membrane</keyword>
<feature type="domain" description="T-Q ester bond containing" evidence="4">
    <location>
        <begin position="1011"/>
        <end position="1133"/>
    </location>
</feature>
<feature type="chain" id="PRO_5038747561" evidence="3">
    <location>
        <begin position="22"/>
        <end position="1188"/>
    </location>
</feature>
<dbReference type="InterPro" id="IPR041100">
    <property type="entry name" value="TQ"/>
</dbReference>
<feature type="signal peptide" evidence="3">
    <location>
        <begin position="1"/>
        <end position="21"/>
    </location>
</feature>
<evidence type="ECO:0000256" key="1">
    <source>
        <dbReference type="SAM" id="MobiDB-lite"/>
    </source>
</evidence>
<dbReference type="eggNOG" id="COG4932">
    <property type="taxonomic scope" value="Bacteria"/>
</dbReference>
<evidence type="ECO:0000313" key="5">
    <source>
        <dbReference type="EMBL" id="EOH86257.1"/>
    </source>
</evidence>
<dbReference type="EMBL" id="AJAQ01000055">
    <property type="protein sequence ID" value="EOH86257.1"/>
    <property type="molecule type" value="Genomic_DNA"/>
</dbReference>
<dbReference type="RefSeq" id="WP_010760197.1">
    <property type="nucleotide sequence ID" value="NZ_ASWD01000010.1"/>
</dbReference>
<dbReference type="Gene3D" id="2.60.40.3930">
    <property type="match status" value="2"/>
</dbReference>
<protein>
    <submittedName>
        <fullName evidence="5">LPXTG-domain-containing protein cell wall anchor domain</fullName>
    </submittedName>
</protein>
<feature type="compositionally biased region" description="Basic and acidic residues" evidence="1">
    <location>
        <begin position="43"/>
        <end position="63"/>
    </location>
</feature>
<feature type="region of interest" description="Disordered" evidence="1">
    <location>
        <begin position="893"/>
        <end position="954"/>
    </location>
</feature>
<evidence type="ECO:0000313" key="6">
    <source>
        <dbReference type="Proteomes" id="UP000013782"/>
    </source>
</evidence>
<dbReference type="NCBIfam" id="NF033903">
    <property type="entry name" value="VaFE_rpt"/>
    <property type="match status" value="2"/>
</dbReference>
<keyword evidence="6" id="KW-1185">Reference proteome</keyword>
<feature type="compositionally biased region" description="Basic and acidic residues" evidence="1">
    <location>
        <begin position="89"/>
        <end position="105"/>
    </location>
</feature>
<sequence length="1188" mass="131321">MNKLKKLAASLMLLFTLSGQIAPTVQVFAEEASKTEISSSSIAEKEEKETKTIKETSPTKEATESVSTDEDVNSEKPEIGESQNSNDSPKIEEPEKVEKMEEQKDVNEQLASVLKEYGYYMTTDGRFLSSTKESVRDNWTEFLAKVQGLQSENRMARQALSIVPFAGTTIFVDQNYSIPTASWDYSNGIHDQGFYAKRDAAGNILWCVAPGNPLNFGPNDGFTPEERNQQNLVIASLIAYWGYETQPSVENAFYTERHIQNMGAGVESSNIQDPSGRVSQAGFNAWVQETNRKINSYLTKPSFNNNSYTMKKGETLRIDDTNSSLWAYKVATNSANLNVSTDGNTLVLKATGDVKDGSIQLEYNVPDSYKGATLVYRHPYSQELLHCSISDPNITRLNIKIQKEGNLLLKKVDDTGKAIAGADFNLIADGKTTKATTNTNGELSTPNYNVGTVVQFEETKAPAGHYIDPATSKGSVTIKEGTNTIKVTNPRFANLTLIKKNDKGLNLEGVKFKLNYDGKVHEVNSDKDGKIVVKSLKAGTKVDWEETATIEGHYIDPATSKGSITVKSGENTIDVTNPRYANLTLHKVNDKGEDMEGVVFKFKAGDKEFEKKTDKKGNITFINEFKNGTVVAYEEITTLKGHYIDPATSKGSITVKSGDNAIKVKNPCLDFSISSQASNKDGAKFVNPAKGQPLKDEVKIEAKSAPVGAKLRLTSNFVEFGTGKALSEQDMKTVEEFEIPEGHSTFVHTINNEFDATNLNGKKGVYTQILDYFNPSTNEWEEVARADDVNDENEAIQIVEPKVKTKLFFYDHKENEVKLTDPLSKVKGYDLVEYENLISGETYTFDLTMMVPSGEKFVDPLGKEVKGQIVIVAGVDGEITSTMDAQEYYNKKAKEDADKDTDKEGEKDTDKEVPKETDQKDNKEADKTPDKDTGKDTDKEGQEPQEVQTDFSDVKPVTLVNGSVKVPFEINLSEMAGKAVVAYEVLSTNDTPVTDHKDPNNKDQTGHIRNPKLNTKALVNGKKEITEEGKLVLEDEVEYFDLTPGVEYEQDLVWMVKNTGEALKLKEKEVTGTIKFTPENESGKVTVKVEINGNDLFEKYGDLVDLVAFETTKRDGEVITEHKNINDIGQTVRIIRPATPVVPKTVKTLPQTGGTLGNSATWIFLALVLVTGAIFVFIAKNKNKEESQ</sequence>
<organism evidence="5 6">
    <name type="scientific">Enterococcus pallens ATCC BAA-351</name>
    <dbReference type="NCBI Taxonomy" id="1158607"/>
    <lineage>
        <taxon>Bacteria</taxon>
        <taxon>Bacillati</taxon>
        <taxon>Bacillota</taxon>
        <taxon>Bacilli</taxon>
        <taxon>Lactobacillales</taxon>
        <taxon>Enterococcaceae</taxon>
        <taxon>Enterococcus</taxon>
    </lineage>
</organism>
<dbReference type="PATRIC" id="fig|1158607.3.peg.5246"/>
<feature type="domain" description="T-Q ester bond containing" evidence="4">
    <location>
        <begin position="672"/>
        <end position="793"/>
    </location>
</feature>
<feature type="domain" description="T-Q ester bond containing" evidence="4">
    <location>
        <begin position="813"/>
        <end position="921"/>
    </location>
</feature>